<dbReference type="Pfam" id="PF02244">
    <property type="entry name" value="Propep_M14"/>
    <property type="match status" value="1"/>
</dbReference>
<comment type="similarity">
    <text evidence="2 11">Belongs to the peptidase M14 family.</text>
</comment>
<feature type="domain" description="Peptidase M14" evidence="12">
    <location>
        <begin position="130"/>
        <end position="425"/>
    </location>
</feature>
<dbReference type="GO" id="GO:0004181">
    <property type="term" value="F:metallocarboxypeptidase activity"/>
    <property type="evidence" value="ECO:0007669"/>
    <property type="project" value="Ensembl"/>
</dbReference>
<evidence type="ECO:0000313" key="13">
    <source>
        <dbReference type="Ensembl" id="ENSGEVP00005015665.1"/>
    </source>
</evidence>
<dbReference type="AlphaFoldDB" id="A0A8C4WL32"/>
<dbReference type="InterPro" id="IPR000834">
    <property type="entry name" value="Peptidase_M14"/>
</dbReference>
<keyword evidence="3" id="KW-0121">Carboxypeptidase</keyword>
<feature type="active site" description="Proton donor/acceptor" evidence="11">
    <location>
        <position position="391"/>
    </location>
</feature>
<dbReference type="PROSITE" id="PS00132">
    <property type="entry name" value="CARBOXYPEPT_ZN_1"/>
    <property type="match status" value="1"/>
</dbReference>
<dbReference type="SUPFAM" id="SSF53187">
    <property type="entry name" value="Zn-dependent exopeptidases"/>
    <property type="match status" value="1"/>
</dbReference>
<keyword evidence="9" id="KW-0482">Metalloprotease</keyword>
<keyword evidence="14" id="KW-1185">Reference proteome</keyword>
<keyword evidence="4" id="KW-0645">Protease</keyword>
<evidence type="ECO:0000256" key="5">
    <source>
        <dbReference type="ARBA" id="ARBA00022723"/>
    </source>
</evidence>
<evidence type="ECO:0000256" key="3">
    <source>
        <dbReference type="ARBA" id="ARBA00022645"/>
    </source>
</evidence>
<reference evidence="13" key="3">
    <citation type="submission" date="2025-09" db="UniProtKB">
        <authorList>
            <consortium name="Ensembl"/>
        </authorList>
    </citation>
    <scope>IDENTIFICATION</scope>
</reference>
<dbReference type="InterPro" id="IPR057246">
    <property type="entry name" value="CARBOXYPEPT_ZN_1"/>
</dbReference>
<keyword evidence="10" id="KW-1015">Disulfide bond</keyword>
<evidence type="ECO:0000256" key="10">
    <source>
        <dbReference type="ARBA" id="ARBA00023157"/>
    </source>
</evidence>
<evidence type="ECO:0000259" key="12">
    <source>
        <dbReference type="PROSITE" id="PS52035"/>
    </source>
</evidence>
<dbReference type="PROSITE" id="PS00133">
    <property type="entry name" value="CARBOXYPEPT_ZN_2"/>
    <property type="match status" value="1"/>
</dbReference>
<dbReference type="GeneTree" id="ENSGT00940000161551"/>
<dbReference type="SMART" id="SM00631">
    <property type="entry name" value="Zn_pept"/>
    <property type="match status" value="1"/>
</dbReference>
<dbReference type="GO" id="GO:0005615">
    <property type="term" value="C:extracellular space"/>
    <property type="evidence" value="ECO:0007669"/>
    <property type="project" value="TreeGrafter"/>
</dbReference>
<reference evidence="13" key="2">
    <citation type="submission" date="2025-08" db="UniProtKB">
        <authorList>
            <consortium name="Ensembl"/>
        </authorList>
    </citation>
    <scope>IDENTIFICATION</scope>
</reference>
<evidence type="ECO:0000256" key="6">
    <source>
        <dbReference type="ARBA" id="ARBA00022729"/>
    </source>
</evidence>
<dbReference type="InterPro" id="IPR003146">
    <property type="entry name" value="M14A_act_pep"/>
</dbReference>
<keyword evidence="6" id="KW-0732">Signal</keyword>
<dbReference type="InterPro" id="IPR036990">
    <property type="entry name" value="M14A-like_propep"/>
</dbReference>
<evidence type="ECO:0000256" key="11">
    <source>
        <dbReference type="PROSITE-ProRule" id="PRU01379"/>
    </source>
</evidence>
<proteinExistence type="inferred from homology"/>
<keyword evidence="5" id="KW-0479">Metal-binding</keyword>
<dbReference type="GO" id="GO:0002003">
    <property type="term" value="P:angiotensin maturation"/>
    <property type="evidence" value="ECO:0007669"/>
    <property type="project" value="Ensembl"/>
</dbReference>
<dbReference type="PRINTS" id="PR00765">
    <property type="entry name" value="CRBOXYPTASEA"/>
</dbReference>
<dbReference type="GO" id="GO:0008270">
    <property type="term" value="F:zinc ion binding"/>
    <property type="evidence" value="ECO:0007669"/>
    <property type="project" value="InterPro"/>
</dbReference>
<evidence type="ECO:0000256" key="1">
    <source>
        <dbReference type="ARBA" id="ARBA00001947"/>
    </source>
</evidence>
<evidence type="ECO:0000313" key="14">
    <source>
        <dbReference type="Proteomes" id="UP000694390"/>
    </source>
</evidence>
<dbReference type="Gene3D" id="3.30.70.340">
    <property type="entry name" value="Metallocarboxypeptidase-like"/>
    <property type="match status" value="1"/>
</dbReference>
<gene>
    <name evidence="13" type="primary">CPA3</name>
</gene>
<dbReference type="FunFam" id="3.40.630.10:FF:000001">
    <property type="entry name" value="Carboxypeptidase B"/>
    <property type="match status" value="1"/>
</dbReference>
<dbReference type="PANTHER" id="PTHR11705">
    <property type="entry name" value="PROTEASE FAMILY M14 CARBOXYPEPTIDASE A,B"/>
    <property type="match status" value="1"/>
</dbReference>
<evidence type="ECO:0000256" key="7">
    <source>
        <dbReference type="ARBA" id="ARBA00022801"/>
    </source>
</evidence>
<dbReference type="InterPro" id="IPR057247">
    <property type="entry name" value="CARBOXYPEPT_ZN_2"/>
</dbReference>
<dbReference type="FunFam" id="3.30.70.340:FF:000002">
    <property type="entry name" value="Carboxypeptidase A"/>
    <property type="match status" value="1"/>
</dbReference>
<keyword evidence="7" id="KW-0378">Hydrolase</keyword>
<reference evidence="13" key="1">
    <citation type="submission" date="2019-06" db="EMBL/GenBank/DDBJ databases">
        <title>G10K-VGP Goodes thornscrub tortoise genome, primary haplotype.</title>
        <authorList>
            <person name="Murphy B."/>
            <person name="Edwards T."/>
            <person name="Rhie A."/>
            <person name="Koren S."/>
            <person name="Phillippy A."/>
            <person name="Fedrigo O."/>
            <person name="Haase B."/>
            <person name="Mountcastle J."/>
            <person name="Lewin H."/>
            <person name="Damas J."/>
            <person name="Howe K."/>
            <person name="Formenti G."/>
            <person name="Myers G."/>
            <person name="Durbin R."/>
            <person name="Jarvis E.D."/>
        </authorList>
    </citation>
    <scope>NUCLEOTIDE SEQUENCE [LARGE SCALE GENOMIC DNA]</scope>
</reference>
<evidence type="ECO:0000256" key="9">
    <source>
        <dbReference type="ARBA" id="ARBA00023049"/>
    </source>
</evidence>
<dbReference type="Gene3D" id="3.40.630.10">
    <property type="entry name" value="Zn peptidases"/>
    <property type="match status" value="1"/>
</dbReference>
<dbReference type="Pfam" id="PF00246">
    <property type="entry name" value="Peptidase_M14"/>
    <property type="match status" value="1"/>
</dbReference>
<accession>A0A8C4WL32</accession>
<evidence type="ECO:0000256" key="8">
    <source>
        <dbReference type="ARBA" id="ARBA00022833"/>
    </source>
</evidence>
<keyword evidence="8" id="KW-0862">Zinc</keyword>
<evidence type="ECO:0000256" key="4">
    <source>
        <dbReference type="ARBA" id="ARBA00022670"/>
    </source>
</evidence>
<comment type="cofactor">
    <cofactor evidence="1">
        <name>Zn(2+)</name>
        <dbReference type="ChEBI" id="CHEBI:29105"/>
    </cofactor>
</comment>
<dbReference type="SUPFAM" id="SSF54897">
    <property type="entry name" value="Protease propeptides/inhibitors"/>
    <property type="match status" value="1"/>
</dbReference>
<dbReference type="Ensembl" id="ENSGEVT00005016464.1">
    <property type="protein sequence ID" value="ENSGEVP00005015665.1"/>
    <property type="gene ID" value="ENSGEVG00005011172.1"/>
</dbReference>
<name>A0A8C4WL32_9SAUR</name>
<protein>
    <submittedName>
        <fullName evidence="13">Carboxypeptidase A3</fullName>
    </submittedName>
</protein>
<sequence>MTDSICSRETRNMKSMVPLGLIVATFALTSSIFDSAKVFRVKPQNEKQVNFLKYLAQIKQLDFWHPDSAPYIVTQMQVDFHVGAHQSRSVQTLMEKNEIQYEILLHNLQEEIEKQFDSKRNFTGRHSYTKYNDWDKIASWTARIAKIYPKLVSRIQIGNTFEKQPMYLLKVGKESVRKKAIFMDCGIHAREWISPAFCQWFVKQAASTYGKDKIMTHLLDSLNFYVLPVFNIDGYVWSWTQDRMWRKNRSKNSTTNCIGIDLNRNFAAAWGTTGFISDDPCDETYYGPAPESEDETKAVATFIRNHLSSIKAYLTFHAYSQMLLFPYGYTFHKAPNHNELTEVAKAAVEALSSLYGTKYEYGPSATLIYPTSGSSVDWAYDQGIKYSFVFELRDKGRYGFLLPESKIKSTCKETMLAVKSIANYILSYAS</sequence>
<dbReference type="Proteomes" id="UP000694390">
    <property type="component" value="Chromosome 9"/>
</dbReference>
<organism evidence="13 14">
    <name type="scientific">Gopherus evgoodei</name>
    <name type="common">Goodes thornscrub tortoise</name>
    <dbReference type="NCBI Taxonomy" id="1825980"/>
    <lineage>
        <taxon>Eukaryota</taxon>
        <taxon>Metazoa</taxon>
        <taxon>Chordata</taxon>
        <taxon>Craniata</taxon>
        <taxon>Vertebrata</taxon>
        <taxon>Euteleostomi</taxon>
        <taxon>Archelosauria</taxon>
        <taxon>Testudinata</taxon>
        <taxon>Testudines</taxon>
        <taxon>Cryptodira</taxon>
        <taxon>Durocryptodira</taxon>
        <taxon>Testudinoidea</taxon>
        <taxon>Testudinidae</taxon>
        <taxon>Gopherus</taxon>
    </lineage>
</organism>
<dbReference type="PANTHER" id="PTHR11705:SF65">
    <property type="entry name" value="MAST CELL CARBOXYPEPTIDASE A"/>
    <property type="match status" value="1"/>
</dbReference>
<dbReference type="PROSITE" id="PS52035">
    <property type="entry name" value="PEPTIDASE_M14"/>
    <property type="match status" value="1"/>
</dbReference>
<evidence type="ECO:0000256" key="2">
    <source>
        <dbReference type="ARBA" id="ARBA00005988"/>
    </source>
</evidence>
<dbReference type="OrthoDB" id="3626597at2759"/>